<evidence type="ECO:0000313" key="4">
    <source>
        <dbReference type="EMBL" id="SPF35141.1"/>
    </source>
</evidence>
<dbReference type="Pfam" id="PF00072">
    <property type="entry name" value="Response_reg"/>
    <property type="match status" value="1"/>
</dbReference>
<dbReference type="InterPro" id="IPR001789">
    <property type="entry name" value="Sig_transdc_resp-reg_receiver"/>
</dbReference>
<feature type="domain" description="Response regulatory" evidence="3">
    <location>
        <begin position="35"/>
        <end position="148"/>
    </location>
</feature>
<dbReference type="InterPro" id="IPR011006">
    <property type="entry name" value="CheY-like_superfamily"/>
</dbReference>
<dbReference type="SUPFAM" id="SSF52172">
    <property type="entry name" value="CheY-like"/>
    <property type="match status" value="1"/>
</dbReference>
<feature type="modified residue" description="4-aspartylphosphate" evidence="2">
    <location>
        <position position="86"/>
    </location>
</feature>
<dbReference type="Gene3D" id="3.40.50.2300">
    <property type="match status" value="1"/>
</dbReference>
<evidence type="ECO:0000256" key="2">
    <source>
        <dbReference type="PROSITE-ProRule" id="PRU00169"/>
    </source>
</evidence>
<evidence type="ECO:0000313" key="5">
    <source>
        <dbReference type="Proteomes" id="UP000238701"/>
    </source>
</evidence>
<sequence>MIPHAARDAQTVETAEETAACCRGIAADPLAGGETILFVEDEAFVREVTSVVLRSAGYRVLTAKDAAAAARMYDLQSGDVDLLLTDVVLPGESGRALADRLKRACPELKVLLITGYAEQMRLEAAATDGCLAKPFSVGVLLRKVRQVLDPGGVTEGTTRLGQARLR</sequence>
<gene>
    <name evidence="4" type="ORF">SBA1_140031</name>
</gene>
<keyword evidence="1 2" id="KW-0597">Phosphoprotein</keyword>
<dbReference type="PROSITE" id="PS50110">
    <property type="entry name" value="RESPONSE_REGULATORY"/>
    <property type="match status" value="1"/>
</dbReference>
<dbReference type="PANTHER" id="PTHR44591:SF21">
    <property type="entry name" value="TWO-COMPONENT RESPONSE REGULATOR"/>
    <property type="match status" value="1"/>
</dbReference>
<dbReference type="AlphaFoldDB" id="A0A2U3K652"/>
<name>A0A2U3K652_9BACT</name>
<dbReference type="InterPro" id="IPR050595">
    <property type="entry name" value="Bact_response_regulator"/>
</dbReference>
<protein>
    <recommendedName>
        <fullName evidence="3">Response regulatory domain-containing protein</fullName>
    </recommendedName>
</protein>
<dbReference type="SMART" id="SM00448">
    <property type="entry name" value="REC"/>
    <property type="match status" value="1"/>
</dbReference>
<dbReference type="EMBL" id="OMOD01000046">
    <property type="protein sequence ID" value="SPF35141.1"/>
    <property type="molecule type" value="Genomic_DNA"/>
</dbReference>
<reference evidence="5" key="1">
    <citation type="submission" date="2018-02" db="EMBL/GenBank/DDBJ databases">
        <authorList>
            <person name="Hausmann B."/>
        </authorList>
    </citation>
    <scope>NUCLEOTIDE SEQUENCE [LARGE SCALE GENOMIC DNA]</scope>
    <source>
        <strain evidence="5">Peat soil MAG SbA1</strain>
    </source>
</reference>
<evidence type="ECO:0000256" key="1">
    <source>
        <dbReference type="ARBA" id="ARBA00022553"/>
    </source>
</evidence>
<dbReference type="OrthoDB" id="9784719at2"/>
<dbReference type="Proteomes" id="UP000238701">
    <property type="component" value="Unassembled WGS sequence"/>
</dbReference>
<evidence type="ECO:0000259" key="3">
    <source>
        <dbReference type="PROSITE" id="PS50110"/>
    </source>
</evidence>
<proteinExistence type="predicted"/>
<dbReference type="GO" id="GO:0000160">
    <property type="term" value="P:phosphorelay signal transduction system"/>
    <property type="evidence" value="ECO:0007669"/>
    <property type="project" value="InterPro"/>
</dbReference>
<dbReference type="PANTHER" id="PTHR44591">
    <property type="entry name" value="STRESS RESPONSE REGULATOR PROTEIN 1"/>
    <property type="match status" value="1"/>
</dbReference>
<accession>A0A2U3K652</accession>
<organism evidence="4 5">
    <name type="scientific">Candidatus Sulfotelmatobacter kueseliae</name>
    <dbReference type="NCBI Taxonomy" id="2042962"/>
    <lineage>
        <taxon>Bacteria</taxon>
        <taxon>Pseudomonadati</taxon>
        <taxon>Acidobacteriota</taxon>
        <taxon>Terriglobia</taxon>
        <taxon>Terriglobales</taxon>
        <taxon>Candidatus Korobacteraceae</taxon>
        <taxon>Candidatus Sulfotelmatobacter</taxon>
    </lineage>
</organism>